<dbReference type="InterPro" id="IPR052718">
    <property type="entry name" value="NmrA-type_oxidoreductase"/>
</dbReference>
<dbReference type="InterPro" id="IPR008030">
    <property type="entry name" value="NmrA-like"/>
</dbReference>
<proteinExistence type="predicted"/>
<comment type="caution">
    <text evidence="2">The sequence shown here is derived from an EMBL/GenBank/DDBJ whole genome shotgun (WGS) entry which is preliminary data.</text>
</comment>
<evidence type="ECO:0000313" key="3">
    <source>
        <dbReference type="Proteomes" id="UP000193719"/>
    </source>
</evidence>
<organism evidence="2 3">
    <name type="scientific">Piromyces finnis</name>
    <dbReference type="NCBI Taxonomy" id="1754191"/>
    <lineage>
        <taxon>Eukaryota</taxon>
        <taxon>Fungi</taxon>
        <taxon>Fungi incertae sedis</taxon>
        <taxon>Chytridiomycota</taxon>
        <taxon>Chytridiomycota incertae sedis</taxon>
        <taxon>Neocallimastigomycetes</taxon>
        <taxon>Neocallimastigales</taxon>
        <taxon>Neocallimastigaceae</taxon>
        <taxon>Piromyces</taxon>
    </lineage>
</organism>
<feature type="domain" description="NmrA-like" evidence="1">
    <location>
        <begin position="3"/>
        <end position="237"/>
    </location>
</feature>
<evidence type="ECO:0000313" key="2">
    <source>
        <dbReference type="EMBL" id="ORX41611.1"/>
    </source>
</evidence>
<dbReference type="Gene3D" id="3.40.50.720">
    <property type="entry name" value="NAD(P)-binding Rossmann-like Domain"/>
    <property type="match status" value="1"/>
</dbReference>
<dbReference type="Gene3D" id="3.90.25.10">
    <property type="entry name" value="UDP-galactose 4-epimerase, domain 1"/>
    <property type="match status" value="1"/>
</dbReference>
<keyword evidence="3" id="KW-1185">Reference proteome</keyword>
<dbReference type="OrthoDB" id="419598at2759"/>
<gene>
    <name evidence="2" type="ORF">BCR36DRAFT_587892</name>
</gene>
<reference evidence="2 3" key="2">
    <citation type="submission" date="2016-08" db="EMBL/GenBank/DDBJ databases">
        <title>Pervasive Adenine N6-methylation of Active Genes in Fungi.</title>
        <authorList>
            <consortium name="DOE Joint Genome Institute"/>
            <person name="Mondo S.J."/>
            <person name="Dannebaum R.O."/>
            <person name="Kuo R.C."/>
            <person name="Labutti K."/>
            <person name="Haridas S."/>
            <person name="Kuo A."/>
            <person name="Salamov A."/>
            <person name="Ahrendt S.R."/>
            <person name="Lipzen A."/>
            <person name="Sullivan W."/>
            <person name="Andreopoulos W.B."/>
            <person name="Clum A."/>
            <person name="Lindquist E."/>
            <person name="Daum C."/>
            <person name="Ramamoorthy G.K."/>
            <person name="Gryganskyi A."/>
            <person name="Culley D."/>
            <person name="Magnuson J.K."/>
            <person name="James T.Y."/>
            <person name="O'Malley M.A."/>
            <person name="Stajich J.E."/>
            <person name="Spatafora J.W."/>
            <person name="Visel A."/>
            <person name="Grigoriev I.V."/>
        </authorList>
    </citation>
    <scope>NUCLEOTIDE SEQUENCE [LARGE SCALE GENOMIC DNA]</scope>
    <source>
        <strain evidence="3">finn</strain>
    </source>
</reference>
<dbReference type="Pfam" id="PF05368">
    <property type="entry name" value="NmrA"/>
    <property type="match status" value="1"/>
</dbReference>
<accession>A0A1Y1UVF9</accession>
<protein>
    <submittedName>
        <fullName evidence="2">NAD(P)-binding protein</fullName>
    </submittedName>
</protein>
<dbReference type="EMBL" id="MCFH01000082">
    <property type="protein sequence ID" value="ORX41611.1"/>
    <property type="molecule type" value="Genomic_DNA"/>
</dbReference>
<dbReference type="SUPFAM" id="SSF51735">
    <property type="entry name" value="NAD(P)-binding Rossmann-fold domains"/>
    <property type="match status" value="1"/>
</dbReference>
<sequence length="315" mass="35140">MGKILLAGVGGNLGSEAAKVLLTLEDKSNLIFCCTNEATLKPYADMGIETHIIDFNYYDGLEKAFENAEIISLISMPFVGEKRQAAHKNVVDAAKKVGVKKIVYTSLANADDESNPSIERFDHIYTENYIKSVGLDYIFLRNSQYAEAMISNYITFVNLKVPLSNNMGNGHMAFISRKDCAKALAYALHKSKDYDHAILNINGKELLTISEFIQIGNKETGNNVTYHEVSDEENYKIFDSMGIPRTTNGKFQDGSEAPFCSDGMVSFGKALRLEKFSVFTDDFKKLTGDDQISVSFMFANSKDFQIGERHSKDKK</sequence>
<dbReference type="AlphaFoldDB" id="A0A1Y1UVF9"/>
<dbReference type="Proteomes" id="UP000193719">
    <property type="component" value="Unassembled WGS sequence"/>
</dbReference>
<evidence type="ECO:0000259" key="1">
    <source>
        <dbReference type="Pfam" id="PF05368"/>
    </source>
</evidence>
<dbReference type="InterPro" id="IPR036291">
    <property type="entry name" value="NAD(P)-bd_dom_sf"/>
</dbReference>
<name>A0A1Y1UVF9_9FUNG</name>
<dbReference type="STRING" id="1754191.A0A1Y1UVF9"/>
<reference evidence="2 3" key="1">
    <citation type="submission" date="2016-08" db="EMBL/GenBank/DDBJ databases">
        <title>Genomes of anaerobic fungi encode conserved fungal cellulosomes for biomass hydrolysis.</title>
        <authorList>
            <consortium name="DOE Joint Genome Institute"/>
            <person name="Haitjema C.H."/>
            <person name="Gilmore S.P."/>
            <person name="Henske J.K."/>
            <person name="Solomon K.V."/>
            <person name="De Groot R."/>
            <person name="Kuo A."/>
            <person name="Mondo S.J."/>
            <person name="Salamov A.A."/>
            <person name="Labutti K."/>
            <person name="Zhao Z."/>
            <person name="Chiniquy J."/>
            <person name="Barry K."/>
            <person name="Brewer H.M."/>
            <person name="Purvine S.O."/>
            <person name="Wright A.T."/>
            <person name="Boxma B."/>
            <person name="Van Alen T."/>
            <person name="Hackstein J.H."/>
            <person name="Baker S.E."/>
            <person name="Grigoriev I.V."/>
            <person name="O'Malley M.A."/>
        </authorList>
    </citation>
    <scope>NUCLEOTIDE SEQUENCE [LARGE SCALE GENOMIC DNA]</scope>
    <source>
        <strain evidence="3">finn</strain>
    </source>
</reference>
<dbReference type="PANTHER" id="PTHR47129:SF1">
    <property type="entry name" value="NMRA-LIKE DOMAIN-CONTAINING PROTEIN"/>
    <property type="match status" value="1"/>
</dbReference>
<dbReference type="PANTHER" id="PTHR47129">
    <property type="entry name" value="QUINONE OXIDOREDUCTASE 2"/>
    <property type="match status" value="1"/>
</dbReference>